<dbReference type="InterPro" id="IPR004088">
    <property type="entry name" value="KH_dom_type_1"/>
</dbReference>
<reference evidence="4" key="1">
    <citation type="journal article" date="2020" name="Fungal Divers.">
        <title>Resolving the Mortierellaceae phylogeny through synthesis of multi-gene phylogenetics and phylogenomics.</title>
        <authorList>
            <person name="Vandepol N."/>
            <person name="Liber J."/>
            <person name="Desiro A."/>
            <person name="Na H."/>
            <person name="Kennedy M."/>
            <person name="Barry K."/>
            <person name="Grigoriev I.V."/>
            <person name="Miller A.N."/>
            <person name="O'Donnell K."/>
            <person name="Stajich J.E."/>
            <person name="Bonito G."/>
        </authorList>
    </citation>
    <scope>NUCLEOTIDE SEQUENCE</scope>
    <source>
        <strain evidence="4">KOD1015</strain>
    </source>
</reference>
<feature type="region of interest" description="Disordered" evidence="2">
    <location>
        <begin position="613"/>
        <end position="643"/>
    </location>
</feature>
<keyword evidence="1" id="KW-0694">RNA-binding</keyword>
<dbReference type="InterPro" id="IPR036612">
    <property type="entry name" value="KH_dom_type_1_sf"/>
</dbReference>
<dbReference type="GO" id="GO:0003723">
    <property type="term" value="F:RNA binding"/>
    <property type="evidence" value="ECO:0007669"/>
    <property type="project" value="UniProtKB-UniRule"/>
</dbReference>
<dbReference type="EMBL" id="JAABOA010000054">
    <property type="protein sequence ID" value="KAF9586247.1"/>
    <property type="molecule type" value="Genomic_DNA"/>
</dbReference>
<dbReference type="AlphaFoldDB" id="A0A9P6G373"/>
<sequence length="746" mass="82155">MSRISRQSSFWLSSFRASGNQAHSLRPQVCRNRVQSICTSLPCRGAEPASSSTASSSTASESSTSNSDSGETLTVTPKTTRRGGKPKAIAHMKASDLDSLSNRLISDLYLKPSSKRTKVTIQDVLALRPPKSKVSPEEFDKIKELVAASFNVTQLKDVLRSTGIPVGRKKDALLNQTMALMRLEVVATKSKKAKLIDAPFSLAGPNVESEVCPSNRRDLYFILGVEGDSLRKLEKEKNVQISINIADESFMIQGAKDSIAEAKKAIEELVVVTEEPWEISGYEDKALVIGEPAALEDIARRSGTFVSAENENTLVISGRSTYELEEAKRLFDLKMQKPNLHAERLAFIHQEDELKYVGMFPVYDSISMTPDEAQKSYFRVCQVDAFADTSSGNEGIHPVMATPTNIEGTLALRDYMRTSMEKARKPGQSLELAAHFGQVLFRNVDSRMNTVPIPTPFDSLDLEQWLKTAEDPFFFESLPFFKAVSRIPLVGSKTRTIDVEYVPTAWVSSSPSNNELSDSAAAMKRRVHITLEMNDQEESVYLHNSKFEDRQLLANMMMLGQPTDIQIRSGLSTRLGPENRSLKELLSKTTLLSTSQLECPRFFSFGETASLSSPSSSPLSLSPSSSQPSSSAETPSISSTTVSSSPIVSQLGLATTHTLKSVQFKTTGVFNFMGLPLVASDIRDQHSQTRKQELKLLPIPFSSNPELAVEQARSVASLTESDATLSTVWENWGDFVKTAMQLNRSI</sequence>
<evidence type="ECO:0000313" key="4">
    <source>
        <dbReference type="EMBL" id="KAF9586247.1"/>
    </source>
</evidence>
<feature type="domain" description="K Homology" evidence="3">
    <location>
        <begin position="221"/>
        <end position="268"/>
    </location>
</feature>
<protein>
    <recommendedName>
        <fullName evidence="3">K Homology domain-containing protein</fullName>
    </recommendedName>
</protein>
<dbReference type="Gene3D" id="3.30.1370.10">
    <property type="entry name" value="K Homology domain, type 1"/>
    <property type="match status" value="1"/>
</dbReference>
<keyword evidence="5" id="KW-1185">Reference proteome</keyword>
<accession>A0A9P6G373</accession>
<feature type="region of interest" description="Disordered" evidence="2">
    <location>
        <begin position="42"/>
        <end position="88"/>
    </location>
</feature>
<dbReference type="OrthoDB" id="5392646at2759"/>
<evidence type="ECO:0000256" key="1">
    <source>
        <dbReference type="PROSITE-ProRule" id="PRU00117"/>
    </source>
</evidence>
<gene>
    <name evidence="4" type="ORF">BGW38_008015</name>
</gene>
<comment type="caution">
    <text evidence="4">The sequence shown here is derived from an EMBL/GenBank/DDBJ whole genome shotgun (WGS) entry which is preliminary data.</text>
</comment>
<evidence type="ECO:0000256" key="2">
    <source>
        <dbReference type="SAM" id="MobiDB-lite"/>
    </source>
</evidence>
<proteinExistence type="predicted"/>
<evidence type="ECO:0000313" key="5">
    <source>
        <dbReference type="Proteomes" id="UP000780801"/>
    </source>
</evidence>
<feature type="compositionally biased region" description="Low complexity" evidence="2">
    <location>
        <begin position="49"/>
        <end position="69"/>
    </location>
</feature>
<dbReference type="Pfam" id="PF00013">
    <property type="entry name" value="KH_1"/>
    <property type="match status" value="1"/>
</dbReference>
<dbReference type="PROSITE" id="PS50084">
    <property type="entry name" value="KH_TYPE_1"/>
    <property type="match status" value="1"/>
</dbReference>
<dbReference type="SUPFAM" id="SSF54791">
    <property type="entry name" value="Eukaryotic type KH-domain (KH-domain type I)"/>
    <property type="match status" value="1"/>
</dbReference>
<name>A0A9P6G373_9FUNG</name>
<feature type="compositionally biased region" description="Basic residues" evidence="2">
    <location>
        <begin position="79"/>
        <end position="88"/>
    </location>
</feature>
<organism evidence="4 5">
    <name type="scientific">Lunasporangiospora selenospora</name>
    <dbReference type="NCBI Taxonomy" id="979761"/>
    <lineage>
        <taxon>Eukaryota</taxon>
        <taxon>Fungi</taxon>
        <taxon>Fungi incertae sedis</taxon>
        <taxon>Mucoromycota</taxon>
        <taxon>Mortierellomycotina</taxon>
        <taxon>Mortierellomycetes</taxon>
        <taxon>Mortierellales</taxon>
        <taxon>Mortierellaceae</taxon>
        <taxon>Lunasporangiospora</taxon>
    </lineage>
</organism>
<dbReference type="Proteomes" id="UP000780801">
    <property type="component" value="Unassembled WGS sequence"/>
</dbReference>
<evidence type="ECO:0000259" key="3">
    <source>
        <dbReference type="Pfam" id="PF00013"/>
    </source>
</evidence>